<evidence type="ECO:0000313" key="2">
    <source>
        <dbReference type="EMBL" id="EAY09725.1"/>
    </source>
</evidence>
<accession>A2EC48</accession>
<dbReference type="VEuPathDB" id="TrichDB:TVAG_413730"/>
<evidence type="ECO:0000313" key="3">
    <source>
        <dbReference type="Proteomes" id="UP000001542"/>
    </source>
</evidence>
<protein>
    <submittedName>
        <fullName evidence="2">Uncharacterized protein</fullName>
    </submittedName>
</protein>
<dbReference type="InParanoid" id="A2EC48"/>
<organism evidence="2 3">
    <name type="scientific">Trichomonas vaginalis (strain ATCC PRA-98 / G3)</name>
    <dbReference type="NCBI Taxonomy" id="412133"/>
    <lineage>
        <taxon>Eukaryota</taxon>
        <taxon>Metamonada</taxon>
        <taxon>Parabasalia</taxon>
        <taxon>Trichomonadida</taxon>
        <taxon>Trichomonadidae</taxon>
        <taxon>Trichomonas</taxon>
    </lineage>
</organism>
<keyword evidence="3" id="KW-1185">Reference proteome</keyword>
<dbReference type="EMBL" id="DS113351">
    <property type="protein sequence ID" value="EAY09725.1"/>
    <property type="molecule type" value="Genomic_DNA"/>
</dbReference>
<dbReference type="RefSeq" id="XP_001321948.1">
    <property type="nucleotide sequence ID" value="XM_001321913.1"/>
</dbReference>
<feature type="region of interest" description="Disordered" evidence="1">
    <location>
        <begin position="116"/>
        <end position="135"/>
    </location>
</feature>
<feature type="compositionally biased region" description="Polar residues" evidence="1">
    <location>
        <begin position="116"/>
        <end position="129"/>
    </location>
</feature>
<gene>
    <name evidence="2" type="ORF">TVAG_413730</name>
</gene>
<dbReference type="KEGG" id="tva:4767654"/>
<name>A2EC48_TRIV3</name>
<reference evidence="2" key="2">
    <citation type="journal article" date="2007" name="Science">
        <title>Draft genome sequence of the sexually transmitted pathogen Trichomonas vaginalis.</title>
        <authorList>
            <person name="Carlton J.M."/>
            <person name="Hirt R.P."/>
            <person name="Silva J.C."/>
            <person name="Delcher A.L."/>
            <person name="Schatz M."/>
            <person name="Zhao Q."/>
            <person name="Wortman J.R."/>
            <person name="Bidwell S.L."/>
            <person name="Alsmark U.C.M."/>
            <person name="Besteiro S."/>
            <person name="Sicheritz-Ponten T."/>
            <person name="Noel C.J."/>
            <person name="Dacks J.B."/>
            <person name="Foster P.G."/>
            <person name="Simillion C."/>
            <person name="Van de Peer Y."/>
            <person name="Miranda-Saavedra D."/>
            <person name="Barton G.J."/>
            <person name="Westrop G.D."/>
            <person name="Mueller S."/>
            <person name="Dessi D."/>
            <person name="Fiori P.L."/>
            <person name="Ren Q."/>
            <person name="Paulsen I."/>
            <person name="Zhang H."/>
            <person name="Bastida-Corcuera F.D."/>
            <person name="Simoes-Barbosa A."/>
            <person name="Brown M.T."/>
            <person name="Hayes R.D."/>
            <person name="Mukherjee M."/>
            <person name="Okumura C.Y."/>
            <person name="Schneider R."/>
            <person name="Smith A.J."/>
            <person name="Vanacova S."/>
            <person name="Villalvazo M."/>
            <person name="Haas B.J."/>
            <person name="Pertea M."/>
            <person name="Feldblyum T.V."/>
            <person name="Utterback T.R."/>
            <person name="Shu C.L."/>
            <person name="Osoegawa K."/>
            <person name="de Jong P.J."/>
            <person name="Hrdy I."/>
            <person name="Horvathova L."/>
            <person name="Zubacova Z."/>
            <person name="Dolezal P."/>
            <person name="Malik S.B."/>
            <person name="Logsdon J.M. Jr."/>
            <person name="Henze K."/>
            <person name="Gupta A."/>
            <person name="Wang C.C."/>
            <person name="Dunne R.L."/>
            <person name="Upcroft J.A."/>
            <person name="Upcroft P."/>
            <person name="White O."/>
            <person name="Salzberg S.L."/>
            <person name="Tang P."/>
            <person name="Chiu C.-H."/>
            <person name="Lee Y.-S."/>
            <person name="Embley T.M."/>
            <person name="Coombs G.H."/>
            <person name="Mottram J.C."/>
            <person name="Tachezy J."/>
            <person name="Fraser-Liggett C.M."/>
            <person name="Johnson P.J."/>
        </authorList>
    </citation>
    <scope>NUCLEOTIDE SEQUENCE [LARGE SCALE GENOMIC DNA]</scope>
    <source>
        <strain evidence="2">G3</strain>
    </source>
</reference>
<sequence>MTFSVKNASAEDVINDLNMACYSCFCPFCANGHNWAALQGQDCQLHHCLCAPSPFWTRQVIRQRLHAKRDFVGDCIIFFWLPEVGICMDTVEIRKSPDIKGSNEYYFGENKKPNTEYSQSFSNQSNQPLVETPYY</sequence>
<dbReference type="AlphaFoldDB" id="A2EC48"/>
<proteinExistence type="predicted"/>
<reference evidence="2" key="1">
    <citation type="submission" date="2006-10" db="EMBL/GenBank/DDBJ databases">
        <authorList>
            <person name="Amadeo P."/>
            <person name="Zhao Q."/>
            <person name="Wortman J."/>
            <person name="Fraser-Liggett C."/>
            <person name="Carlton J."/>
        </authorList>
    </citation>
    <scope>NUCLEOTIDE SEQUENCE</scope>
    <source>
        <strain evidence="2">G3</strain>
    </source>
</reference>
<evidence type="ECO:0000256" key="1">
    <source>
        <dbReference type="SAM" id="MobiDB-lite"/>
    </source>
</evidence>
<dbReference type="VEuPathDB" id="TrichDB:TVAGG3_0204870"/>
<dbReference type="Proteomes" id="UP000001542">
    <property type="component" value="Unassembled WGS sequence"/>
</dbReference>